<evidence type="ECO:0000313" key="1">
    <source>
        <dbReference type="EMBL" id="PKI53685.1"/>
    </source>
</evidence>
<name>A0A2I0JBS1_PUNGR</name>
<accession>A0A2I0JBS1</accession>
<dbReference type="Proteomes" id="UP000233551">
    <property type="component" value="Unassembled WGS sequence"/>
</dbReference>
<sequence>MERLPIEVIGKIMSHISAARTSLGLQGLAGIGARLSTSTSVSSCSTCVSGIGFANLRQGARSLRIVLDPYIEYLASTVLSWLHHTRNSLRELDYLVHTNPALDVLEILGRQKLEELDLEDIAIEQPSLSGCDLEDDEHELLLYRLGGYACFANVVQLKVAWSLKGEFMDLIEGLLGCCPCLQKLTVNAEVTGVEDEDRQVLLRFTTAMIKVMRRKIDMDVVLNFHSLVQEEGLA</sequence>
<dbReference type="AlphaFoldDB" id="A0A2I0JBS1"/>
<evidence type="ECO:0000313" key="2">
    <source>
        <dbReference type="Proteomes" id="UP000233551"/>
    </source>
</evidence>
<keyword evidence="2" id="KW-1185">Reference proteome</keyword>
<gene>
    <name evidence="1" type="ORF">CRG98_025926</name>
</gene>
<proteinExistence type="predicted"/>
<protein>
    <submittedName>
        <fullName evidence="1">Uncharacterized protein</fullName>
    </submittedName>
</protein>
<organism evidence="1 2">
    <name type="scientific">Punica granatum</name>
    <name type="common">Pomegranate</name>
    <dbReference type="NCBI Taxonomy" id="22663"/>
    <lineage>
        <taxon>Eukaryota</taxon>
        <taxon>Viridiplantae</taxon>
        <taxon>Streptophyta</taxon>
        <taxon>Embryophyta</taxon>
        <taxon>Tracheophyta</taxon>
        <taxon>Spermatophyta</taxon>
        <taxon>Magnoliopsida</taxon>
        <taxon>eudicotyledons</taxon>
        <taxon>Gunneridae</taxon>
        <taxon>Pentapetalae</taxon>
        <taxon>rosids</taxon>
        <taxon>malvids</taxon>
        <taxon>Myrtales</taxon>
        <taxon>Lythraceae</taxon>
        <taxon>Punica</taxon>
    </lineage>
</organism>
<comment type="caution">
    <text evidence="1">The sequence shown here is derived from an EMBL/GenBank/DDBJ whole genome shotgun (WGS) entry which is preliminary data.</text>
</comment>
<dbReference type="EMBL" id="PGOL01001843">
    <property type="protein sequence ID" value="PKI53685.1"/>
    <property type="molecule type" value="Genomic_DNA"/>
</dbReference>
<reference evidence="1 2" key="1">
    <citation type="submission" date="2017-11" db="EMBL/GenBank/DDBJ databases">
        <title>De-novo sequencing of pomegranate (Punica granatum L.) genome.</title>
        <authorList>
            <person name="Akparov Z."/>
            <person name="Amiraslanov A."/>
            <person name="Hajiyeva S."/>
            <person name="Abbasov M."/>
            <person name="Kaur K."/>
            <person name="Hamwieh A."/>
            <person name="Solovyev V."/>
            <person name="Salamov A."/>
            <person name="Braich B."/>
            <person name="Kosarev P."/>
            <person name="Mahmoud A."/>
            <person name="Hajiyev E."/>
            <person name="Babayeva S."/>
            <person name="Izzatullayeva V."/>
            <person name="Mammadov A."/>
            <person name="Mammadov A."/>
            <person name="Sharifova S."/>
            <person name="Ojaghi J."/>
            <person name="Eynullazada K."/>
            <person name="Bayramov B."/>
            <person name="Abdulazimova A."/>
            <person name="Shahmuradov I."/>
        </authorList>
    </citation>
    <scope>NUCLEOTIDE SEQUENCE [LARGE SCALE GENOMIC DNA]</scope>
    <source>
        <strain evidence="2">cv. AG2017</strain>
        <tissue evidence="1">Leaf</tissue>
    </source>
</reference>
<dbReference type="STRING" id="22663.A0A2I0JBS1"/>